<sequence>ERARLQADPAQAERGVAHGRPGLRHGPRPGPRRRPGDQDRPRPR</sequence>
<dbReference type="EC" id="2.7.4.22" evidence="2"/>
<name>A0A6J4T5F7_9ACTN</name>
<reference evidence="2" key="1">
    <citation type="submission" date="2020-02" db="EMBL/GenBank/DDBJ databases">
        <authorList>
            <person name="Meier V. D."/>
        </authorList>
    </citation>
    <scope>NUCLEOTIDE SEQUENCE</scope>
    <source>
        <strain evidence="2">AVDCRST_MAG13</strain>
    </source>
</reference>
<keyword evidence="2" id="KW-0808">Transferase</keyword>
<evidence type="ECO:0000256" key="1">
    <source>
        <dbReference type="SAM" id="MobiDB-lite"/>
    </source>
</evidence>
<feature type="non-terminal residue" evidence="2">
    <location>
        <position position="44"/>
    </location>
</feature>
<dbReference type="GO" id="GO:0033862">
    <property type="term" value="F:UMP kinase activity"/>
    <property type="evidence" value="ECO:0007669"/>
    <property type="project" value="UniProtKB-EC"/>
</dbReference>
<feature type="region of interest" description="Disordered" evidence="1">
    <location>
        <begin position="1"/>
        <end position="44"/>
    </location>
</feature>
<feature type="compositionally biased region" description="Basic and acidic residues" evidence="1">
    <location>
        <begin position="34"/>
        <end position="44"/>
    </location>
</feature>
<protein>
    <submittedName>
        <fullName evidence="2">Uridine monophosphate kinase</fullName>
        <ecNumber evidence="2">2.7.4.22</ecNumber>
    </submittedName>
</protein>
<evidence type="ECO:0000313" key="2">
    <source>
        <dbReference type="EMBL" id="CAA9513654.1"/>
    </source>
</evidence>
<organism evidence="2">
    <name type="scientific">uncultured Solirubrobacteraceae bacterium</name>
    <dbReference type="NCBI Taxonomy" id="1162706"/>
    <lineage>
        <taxon>Bacteria</taxon>
        <taxon>Bacillati</taxon>
        <taxon>Actinomycetota</taxon>
        <taxon>Thermoleophilia</taxon>
        <taxon>Solirubrobacterales</taxon>
        <taxon>Solirubrobacteraceae</taxon>
        <taxon>environmental samples</taxon>
    </lineage>
</organism>
<dbReference type="EMBL" id="CADCVO010000475">
    <property type="protein sequence ID" value="CAA9513654.1"/>
    <property type="molecule type" value="Genomic_DNA"/>
</dbReference>
<proteinExistence type="predicted"/>
<accession>A0A6J4T5F7</accession>
<feature type="non-terminal residue" evidence="2">
    <location>
        <position position="1"/>
    </location>
</feature>
<feature type="compositionally biased region" description="Basic residues" evidence="1">
    <location>
        <begin position="21"/>
        <end position="33"/>
    </location>
</feature>
<keyword evidence="2" id="KW-0418">Kinase</keyword>
<dbReference type="AlphaFoldDB" id="A0A6J4T5F7"/>
<gene>
    <name evidence="2" type="ORF">AVDCRST_MAG13-2945</name>
</gene>